<dbReference type="InterPro" id="IPR001845">
    <property type="entry name" value="HTH_ArsR_DNA-bd_dom"/>
</dbReference>
<organism evidence="5 6">
    <name type="scientific">Eupransor demetentiae</name>
    <dbReference type="NCBI Taxonomy" id="3109584"/>
    <lineage>
        <taxon>Bacteria</taxon>
        <taxon>Bacillati</taxon>
        <taxon>Bacillota</taxon>
        <taxon>Bacilli</taxon>
        <taxon>Lactobacillales</taxon>
        <taxon>Lactobacillaceae</taxon>
        <taxon>Eupransor</taxon>
    </lineage>
</organism>
<dbReference type="PANTHER" id="PTHR43132:SF6">
    <property type="entry name" value="HTH-TYPE TRANSCRIPTIONAL REPRESSOR CZRA"/>
    <property type="match status" value="1"/>
</dbReference>
<dbReference type="EMBL" id="CAWVOH010000002">
    <property type="protein sequence ID" value="CAK8054528.1"/>
    <property type="molecule type" value="Genomic_DNA"/>
</dbReference>
<sequence>MRNDKVAEQLSIIFKLLASPQRLKILTSLKERPHNVSELVEETGMEQSALSHQLRLLRHAQVVAAQKRGRQVYYELVDSHILTLLDNAREHVVHVLGNMTHDEAIAKEKSEKSN</sequence>
<dbReference type="SUPFAM" id="SSF46785">
    <property type="entry name" value="Winged helix' DNA-binding domain"/>
    <property type="match status" value="1"/>
</dbReference>
<keyword evidence="3" id="KW-0804">Transcription</keyword>
<dbReference type="InterPro" id="IPR036390">
    <property type="entry name" value="WH_DNA-bd_sf"/>
</dbReference>
<reference evidence="5 6" key="1">
    <citation type="submission" date="2024-01" db="EMBL/GenBank/DDBJ databases">
        <authorList>
            <person name="Botero Cardona J."/>
        </authorList>
    </citation>
    <scope>NUCLEOTIDE SEQUENCE [LARGE SCALE GENOMIC DNA]</scope>
    <source>
        <strain evidence="5 6">LMG 33000</strain>
    </source>
</reference>
<evidence type="ECO:0000256" key="3">
    <source>
        <dbReference type="ARBA" id="ARBA00023163"/>
    </source>
</evidence>
<protein>
    <submittedName>
        <fullName evidence="5">ArsR family (ArsR)</fullName>
    </submittedName>
</protein>
<dbReference type="PROSITE" id="PS50987">
    <property type="entry name" value="HTH_ARSR_2"/>
    <property type="match status" value="1"/>
</dbReference>
<keyword evidence="6" id="KW-1185">Reference proteome</keyword>
<dbReference type="SMART" id="SM00418">
    <property type="entry name" value="HTH_ARSR"/>
    <property type="match status" value="1"/>
</dbReference>
<dbReference type="Pfam" id="PF01022">
    <property type="entry name" value="HTH_5"/>
    <property type="match status" value="1"/>
</dbReference>
<gene>
    <name evidence="5" type="ORF">R54876_GBNLAHCA_01097</name>
</gene>
<dbReference type="InterPro" id="IPR051011">
    <property type="entry name" value="Metal_resp_trans_reg"/>
</dbReference>
<accession>A0ABM9N6D9</accession>
<dbReference type="Proteomes" id="UP001314241">
    <property type="component" value="Unassembled WGS sequence"/>
</dbReference>
<evidence type="ECO:0000259" key="4">
    <source>
        <dbReference type="PROSITE" id="PS50987"/>
    </source>
</evidence>
<evidence type="ECO:0000256" key="2">
    <source>
        <dbReference type="ARBA" id="ARBA00023125"/>
    </source>
</evidence>
<dbReference type="NCBIfam" id="NF033788">
    <property type="entry name" value="HTH_metalloreg"/>
    <property type="match status" value="1"/>
</dbReference>
<dbReference type="Gene3D" id="1.10.10.10">
    <property type="entry name" value="Winged helix-like DNA-binding domain superfamily/Winged helix DNA-binding domain"/>
    <property type="match status" value="1"/>
</dbReference>
<name>A0ABM9N6D9_9LACO</name>
<evidence type="ECO:0000313" key="5">
    <source>
        <dbReference type="EMBL" id="CAK8054528.1"/>
    </source>
</evidence>
<dbReference type="PANTHER" id="PTHR43132">
    <property type="entry name" value="ARSENICAL RESISTANCE OPERON REPRESSOR ARSR-RELATED"/>
    <property type="match status" value="1"/>
</dbReference>
<dbReference type="PRINTS" id="PR00778">
    <property type="entry name" value="HTHARSR"/>
</dbReference>
<keyword evidence="1" id="KW-0805">Transcription regulation</keyword>
<evidence type="ECO:0000256" key="1">
    <source>
        <dbReference type="ARBA" id="ARBA00023015"/>
    </source>
</evidence>
<comment type="caution">
    <text evidence="5">The sequence shown here is derived from an EMBL/GenBank/DDBJ whole genome shotgun (WGS) entry which is preliminary data.</text>
</comment>
<keyword evidence="2" id="KW-0238">DNA-binding</keyword>
<feature type="domain" description="HTH arsR-type" evidence="4">
    <location>
        <begin position="2"/>
        <end position="96"/>
    </location>
</feature>
<dbReference type="RefSeq" id="WP_349642076.1">
    <property type="nucleotide sequence ID" value="NZ_CAWVOH010000002.1"/>
</dbReference>
<evidence type="ECO:0000313" key="6">
    <source>
        <dbReference type="Proteomes" id="UP001314241"/>
    </source>
</evidence>
<dbReference type="InterPro" id="IPR011991">
    <property type="entry name" value="ArsR-like_HTH"/>
</dbReference>
<proteinExistence type="predicted"/>
<dbReference type="InterPro" id="IPR036388">
    <property type="entry name" value="WH-like_DNA-bd_sf"/>
</dbReference>
<dbReference type="CDD" id="cd00090">
    <property type="entry name" value="HTH_ARSR"/>
    <property type="match status" value="1"/>
</dbReference>